<dbReference type="FunFam" id="2.60.120.260:FF:000027">
    <property type="entry name" value="Beta-glucuronidase"/>
    <property type="match status" value="1"/>
</dbReference>
<evidence type="ECO:0000259" key="16">
    <source>
        <dbReference type="Pfam" id="PF02837"/>
    </source>
</evidence>
<evidence type="ECO:0000259" key="15">
    <source>
        <dbReference type="Pfam" id="PF02836"/>
    </source>
</evidence>
<evidence type="ECO:0000256" key="5">
    <source>
        <dbReference type="ARBA" id="ARBA00012761"/>
    </source>
</evidence>
<protein>
    <recommendedName>
        <fullName evidence="6 12">Beta-glucuronidase</fullName>
        <ecNumber evidence="5 12">3.2.1.31</ecNumber>
    </recommendedName>
</protein>
<dbReference type="GO" id="GO:0030246">
    <property type="term" value="F:carbohydrate binding"/>
    <property type="evidence" value="ECO:0007669"/>
    <property type="project" value="TreeGrafter"/>
</dbReference>
<dbReference type="InterPro" id="IPR023230">
    <property type="entry name" value="Glyco_hydro_2_CS"/>
</dbReference>
<dbReference type="PROSITE" id="PS00719">
    <property type="entry name" value="GLYCOSYL_HYDROL_F2_1"/>
    <property type="match status" value="1"/>
</dbReference>
<dbReference type="EC" id="3.2.1.31" evidence="5 12"/>
<dbReference type="FunFam" id="2.60.40.10:FF:000628">
    <property type="entry name" value="Beta-glucuronidase"/>
    <property type="match status" value="1"/>
</dbReference>
<evidence type="ECO:0000313" key="17">
    <source>
        <dbReference type="EMBL" id="JAC50750.1"/>
    </source>
</evidence>
<dbReference type="SUPFAM" id="SSF49785">
    <property type="entry name" value="Galactose-binding domain-like"/>
    <property type="match status" value="1"/>
</dbReference>
<dbReference type="SUPFAM" id="SSF51445">
    <property type="entry name" value="(Trans)glycosidases"/>
    <property type="match status" value="1"/>
</dbReference>
<evidence type="ECO:0000256" key="9">
    <source>
        <dbReference type="ARBA" id="ARBA00023180"/>
    </source>
</evidence>
<evidence type="ECO:0000256" key="3">
    <source>
        <dbReference type="ARBA" id="ARBA00007401"/>
    </source>
</evidence>
<dbReference type="Proteomes" id="UP001652620">
    <property type="component" value="Chromosome 3"/>
</dbReference>
<dbReference type="AlphaFoldDB" id="A0A034W9F4"/>
<dbReference type="InterPro" id="IPR008979">
    <property type="entry name" value="Galactose-bd-like_sf"/>
</dbReference>
<dbReference type="PANTHER" id="PTHR10066">
    <property type="entry name" value="BETA-GLUCURONIDASE"/>
    <property type="match status" value="1"/>
</dbReference>
<reference evidence="17" key="1">
    <citation type="journal article" date="2014" name="BMC Genomics">
        <title>Characterizing the developmental transcriptome of the oriental fruit fly, Bactrocera dorsalis (Diptera: Tephritidae) through comparative genomic analysis with Drosophila melanogaster utilizing modENCODE datasets.</title>
        <authorList>
            <person name="Geib S.M."/>
            <person name="Calla B."/>
            <person name="Hall B."/>
            <person name="Hou S."/>
            <person name="Manoukis N.C."/>
        </authorList>
    </citation>
    <scope>NUCLEOTIDE SEQUENCE</scope>
    <source>
        <strain evidence="17">Punador</strain>
    </source>
</reference>
<dbReference type="Pfam" id="PF00703">
    <property type="entry name" value="Glyco_hydro_2"/>
    <property type="match status" value="1"/>
</dbReference>
<dbReference type="GO" id="GO:0005764">
    <property type="term" value="C:lysosome"/>
    <property type="evidence" value="ECO:0007669"/>
    <property type="project" value="UniProtKB-SubCell"/>
</dbReference>
<sequence>MIIVRTYIRFLNLLFAIFGSIDHSLGIPDVKVQYIPANKSGNIDNKGKSFNYMWLHDTASTRGLLYPRESESREVRTLDGIWRFLLSDVNDPMKGVRDCWFKTDLDKVRPTRPMPVPSSYNDISVDTKLRDHIGTVWYETKFFVPHSWNMDQRIWLRFGSVHYAAIVWINGEKVMAHSIGHLPFESEITNYVNFGAENRLTLICDNTLVNSTIPQGTIVEEESDNGKVMIQRYTFDFFNYAGIHRTVHLYTTPAVYIEDIKVSTDLIENHIGLVHYEVIVNGNERKAVVYDPPIEPLYIHVQMRNKEGEIVAHSVSKTTLNGTIVIKDVMPWWPYLMNPEPGYLYTMELYLHAVDESLLDVYRLKVGIRTLKWNNSTFLLNDAPIYLRGFGKHEDSDIRGKGFDYALLTRDFNLIKWIGANAYRTSHYPYSEESMQFADEFGIMVIDECAGVNTDIFEPLLLQNHKFSIEQLIHRDRNHASVIMWSIANEPRSGNSQADKYFKILSNYTKSLDPTRPITAALNIEAKKDKLGQYLDIISFNRYNAWYQNAGQLDMITKHVVEEATLWHVMHNKTVIMTEYGADTYEGLHFLPAYIWSEDYQLSLLSKHFKAFDNLRSQKWFIGEFVWNFADFKTAQTYTRVGGNKKGVFTRQRQPKSAAHLLRQRYFGLAIELDQCEPPLELFNYVIHWQERPQFIRNYDDL</sequence>
<dbReference type="EMBL" id="GAKP01008200">
    <property type="protein sequence ID" value="JAC50752.1"/>
    <property type="molecule type" value="Transcribed_RNA"/>
</dbReference>
<dbReference type="InterPro" id="IPR036156">
    <property type="entry name" value="Beta-gal/glucu_dom_sf"/>
</dbReference>
<comment type="subunit">
    <text evidence="4 12">Homotetramer.</text>
</comment>
<dbReference type="OMA" id="IRLGHYQ"/>
<comment type="subcellular location">
    <subcellularLocation>
        <location evidence="2">Lysosome</location>
    </subcellularLocation>
</comment>
<evidence type="ECO:0000256" key="4">
    <source>
        <dbReference type="ARBA" id="ARBA00011881"/>
    </source>
</evidence>
<dbReference type="RefSeq" id="XP_011199234.1">
    <property type="nucleotide sequence ID" value="XM_011200932.3"/>
</dbReference>
<dbReference type="GO" id="GO:0004566">
    <property type="term" value="F:beta-glucuronidase activity"/>
    <property type="evidence" value="ECO:0007669"/>
    <property type="project" value="UniProtKB-EC"/>
</dbReference>
<evidence type="ECO:0000256" key="10">
    <source>
        <dbReference type="ARBA" id="ARBA00023228"/>
    </source>
</evidence>
<feature type="signal peptide" evidence="13">
    <location>
        <begin position="1"/>
        <end position="26"/>
    </location>
</feature>
<dbReference type="Gene3D" id="3.20.20.80">
    <property type="entry name" value="Glycosidases"/>
    <property type="match status" value="1"/>
</dbReference>
<dbReference type="EMBL" id="GAKP01008202">
    <property type="protein sequence ID" value="JAC50750.1"/>
    <property type="molecule type" value="Transcribed_RNA"/>
</dbReference>
<dbReference type="InterPro" id="IPR023232">
    <property type="entry name" value="Glyco_hydro_2_AS"/>
</dbReference>
<dbReference type="PRINTS" id="PR00132">
    <property type="entry name" value="GLHYDRLASE2"/>
</dbReference>
<keyword evidence="11 12" id="KW-0326">Glycosidase</keyword>
<evidence type="ECO:0000256" key="7">
    <source>
        <dbReference type="ARBA" id="ARBA00022729"/>
    </source>
</evidence>
<keyword evidence="7 13" id="KW-0732">Signal</keyword>
<evidence type="ECO:0000256" key="11">
    <source>
        <dbReference type="ARBA" id="ARBA00023295"/>
    </source>
</evidence>
<feature type="domain" description="Glycoside hydrolase family 2 catalytic" evidence="15">
    <location>
        <begin position="374"/>
        <end position="669"/>
    </location>
</feature>
<dbReference type="SUPFAM" id="SSF49303">
    <property type="entry name" value="beta-Galactosidase/glucuronidase domain"/>
    <property type="match status" value="1"/>
</dbReference>
<dbReference type="FunFam" id="3.20.20.80:FF:000029">
    <property type="entry name" value="Beta-glucuronidase"/>
    <property type="match status" value="1"/>
</dbReference>
<evidence type="ECO:0000256" key="13">
    <source>
        <dbReference type="SAM" id="SignalP"/>
    </source>
</evidence>
<evidence type="ECO:0000256" key="6">
    <source>
        <dbReference type="ARBA" id="ARBA00016205"/>
    </source>
</evidence>
<reference evidence="19" key="2">
    <citation type="submission" date="2025-04" db="UniProtKB">
        <authorList>
            <consortium name="RefSeq"/>
        </authorList>
    </citation>
    <scope>IDENTIFICATION</scope>
    <source>
        <strain evidence="19">Punador</strain>
    </source>
</reference>
<dbReference type="GO" id="GO:0005975">
    <property type="term" value="P:carbohydrate metabolic process"/>
    <property type="evidence" value="ECO:0007669"/>
    <property type="project" value="InterPro"/>
</dbReference>
<keyword evidence="18" id="KW-1185">Reference proteome</keyword>
<keyword evidence="10 12" id="KW-0458">Lysosome</keyword>
<accession>A0A034W9F4</accession>
<dbReference type="InterPro" id="IPR006104">
    <property type="entry name" value="Glyco_hydro_2_N"/>
</dbReference>
<dbReference type="InterPro" id="IPR013783">
    <property type="entry name" value="Ig-like_fold"/>
</dbReference>
<dbReference type="OrthoDB" id="408532at2759"/>
<dbReference type="Pfam" id="PF02836">
    <property type="entry name" value="Glyco_hydro_2_C"/>
    <property type="match status" value="1"/>
</dbReference>
<evidence type="ECO:0000313" key="18">
    <source>
        <dbReference type="Proteomes" id="UP001652620"/>
    </source>
</evidence>
<comment type="similarity">
    <text evidence="3 12">Belongs to the glycosyl hydrolase 2 family.</text>
</comment>
<dbReference type="PANTHER" id="PTHR10066:SF67">
    <property type="entry name" value="BETA-GLUCURONIDASE"/>
    <property type="match status" value="1"/>
</dbReference>
<proteinExistence type="inferred from homology"/>
<evidence type="ECO:0000256" key="8">
    <source>
        <dbReference type="ARBA" id="ARBA00022801"/>
    </source>
</evidence>
<keyword evidence="8 12" id="KW-0378">Hydrolase</keyword>
<comment type="function">
    <text evidence="1 12">Plays an important role in the degradation of dermatan and keratan sulfates.</text>
</comment>
<evidence type="ECO:0000259" key="14">
    <source>
        <dbReference type="Pfam" id="PF00703"/>
    </source>
</evidence>
<dbReference type="Gene3D" id="2.60.120.260">
    <property type="entry name" value="Galactose-binding domain-like"/>
    <property type="match status" value="1"/>
</dbReference>
<dbReference type="KEGG" id="bdr:105223262"/>
<dbReference type="PROSITE" id="PS00608">
    <property type="entry name" value="GLYCOSYL_HYDROL_F2_2"/>
    <property type="match status" value="1"/>
</dbReference>
<evidence type="ECO:0000256" key="2">
    <source>
        <dbReference type="ARBA" id="ARBA00004371"/>
    </source>
</evidence>
<dbReference type="NCBIfam" id="NF007538">
    <property type="entry name" value="PRK10150.1"/>
    <property type="match status" value="1"/>
</dbReference>
<feature type="chain" id="PRO_5007369281" description="Beta-glucuronidase" evidence="13">
    <location>
        <begin position="27"/>
        <end position="702"/>
    </location>
</feature>
<gene>
    <name evidence="17" type="primary">BGLR</name>
    <name evidence="19" type="synonym">LOC105223262</name>
</gene>
<dbReference type="InterPro" id="IPR017853">
    <property type="entry name" value="GH"/>
</dbReference>
<evidence type="ECO:0000256" key="12">
    <source>
        <dbReference type="RuleBase" id="RU361154"/>
    </source>
</evidence>
<dbReference type="InterPro" id="IPR006102">
    <property type="entry name" value="Ig-like_GH2"/>
</dbReference>
<feature type="domain" description="Glycosyl hydrolases family 2 sugar binding" evidence="16">
    <location>
        <begin position="76"/>
        <end position="253"/>
    </location>
</feature>
<name>A0A034W9F4_BACDO</name>
<dbReference type="InterPro" id="IPR006101">
    <property type="entry name" value="Glyco_hydro_2"/>
</dbReference>
<dbReference type="GeneID" id="105223262"/>
<keyword evidence="9" id="KW-0325">Glycoprotein</keyword>
<evidence type="ECO:0000313" key="19">
    <source>
        <dbReference type="RefSeq" id="XP_011199234.1"/>
    </source>
</evidence>
<comment type="activity regulation">
    <text evidence="12">Inhibited by L-aspartic acid.</text>
</comment>
<dbReference type="Gene3D" id="2.60.40.10">
    <property type="entry name" value="Immunoglobulins"/>
    <property type="match status" value="1"/>
</dbReference>
<feature type="domain" description="Glycoside hydrolase family 2 immunoglobulin-like beta-sandwich" evidence="14">
    <location>
        <begin position="255"/>
        <end position="369"/>
    </location>
</feature>
<organism evidence="17">
    <name type="scientific">Bactrocera dorsalis</name>
    <name type="common">Oriental fruit fly</name>
    <name type="synonym">Dacus dorsalis</name>
    <dbReference type="NCBI Taxonomy" id="27457"/>
    <lineage>
        <taxon>Eukaryota</taxon>
        <taxon>Metazoa</taxon>
        <taxon>Ecdysozoa</taxon>
        <taxon>Arthropoda</taxon>
        <taxon>Hexapoda</taxon>
        <taxon>Insecta</taxon>
        <taxon>Pterygota</taxon>
        <taxon>Neoptera</taxon>
        <taxon>Endopterygota</taxon>
        <taxon>Diptera</taxon>
        <taxon>Brachycera</taxon>
        <taxon>Muscomorpha</taxon>
        <taxon>Tephritoidea</taxon>
        <taxon>Tephritidae</taxon>
        <taxon>Bactrocera</taxon>
        <taxon>Bactrocera</taxon>
    </lineage>
</organism>
<evidence type="ECO:0000256" key="1">
    <source>
        <dbReference type="ARBA" id="ARBA00003025"/>
    </source>
</evidence>
<dbReference type="GO" id="GO:0005615">
    <property type="term" value="C:extracellular space"/>
    <property type="evidence" value="ECO:0007669"/>
    <property type="project" value="TreeGrafter"/>
</dbReference>
<comment type="catalytic activity">
    <reaction evidence="12">
        <text>a beta-D-glucuronoside + H2O = D-glucuronate + an alcohol</text>
        <dbReference type="Rhea" id="RHEA:17633"/>
        <dbReference type="ChEBI" id="CHEBI:15377"/>
        <dbReference type="ChEBI" id="CHEBI:30879"/>
        <dbReference type="ChEBI" id="CHEBI:58720"/>
        <dbReference type="ChEBI" id="CHEBI:83411"/>
        <dbReference type="EC" id="3.2.1.31"/>
    </reaction>
</comment>
<dbReference type="Pfam" id="PF02837">
    <property type="entry name" value="Glyco_hydro_2_N"/>
    <property type="match status" value="1"/>
</dbReference>
<dbReference type="GO" id="GO:0019391">
    <property type="term" value="P:glucuronoside catabolic process"/>
    <property type="evidence" value="ECO:0007669"/>
    <property type="project" value="TreeGrafter"/>
</dbReference>
<dbReference type="InterPro" id="IPR006103">
    <property type="entry name" value="Glyco_hydro_2_cat"/>
</dbReference>